<dbReference type="Proteomes" id="UP000601522">
    <property type="component" value="Unassembled WGS sequence"/>
</dbReference>
<dbReference type="RefSeq" id="WP_249323632.1">
    <property type="nucleotide sequence ID" value="NZ_JACRTK010000002.1"/>
</dbReference>
<evidence type="ECO:0000313" key="2">
    <source>
        <dbReference type="Proteomes" id="UP000601522"/>
    </source>
</evidence>
<name>A0A926EYN3_9FIRM</name>
<proteinExistence type="predicted"/>
<accession>A0A926EYN3</accession>
<organism evidence="1 2">
    <name type="scientific">Wansuia hejianensis</name>
    <dbReference type="NCBI Taxonomy" id="2763667"/>
    <lineage>
        <taxon>Bacteria</taxon>
        <taxon>Bacillati</taxon>
        <taxon>Bacillota</taxon>
        <taxon>Clostridia</taxon>
        <taxon>Lachnospirales</taxon>
        <taxon>Lachnospiraceae</taxon>
        <taxon>Wansuia</taxon>
    </lineage>
</organism>
<evidence type="ECO:0000313" key="1">
    <source>
        <dbReference type="EMBL" id="MBC8590798.1"/>
    </source>
</evidence>
<sequence>MLSREKFIRISLEVNLFFQRIMKEHLFFIEASLPPVEADNIVEADILKRSFEELLMETVSLANGAISKSILESNELVTPYTFKAEKINSILTGSSLNTDITKAELALTSDPHFEYNELLESRVSNMNHRSLNLLGEVIKFQKKLMNLVLECKAFSHLYPKMMEHDTREAELYYEILKCLEKKTLPKKNLCEELNFWNNIMGEHAQFIDGMLDPSEKKLKMTGEKFAKVFEKLVEECIRSSEKHILEKSLKTTESIRDFKKTSTQGILECEIKSIIPPLLADHVLREANHYLRLLKTIYN</sequence>
<comment type="caution">
    <text evidence="1">The sequence shown here is derived from an EMBL/GenBank/DDBJ whole genome shotgun (WGS) entry which is preliminary data.</text>
</comment>
<gene>
    <name evidence="1" type="ORF">H8689_06580</name>
</gene>
<protein>
    <submittedName>
        <fullName evidence="1">DUF2935 domain-containing protein</fullName>
    </submittedName>
</protein>
<dbReference type="AlphaFoldDB" id="A0A926EYN3"/>
<dbReference type="EMBL" id="JACRTK010000002">
    <property type="protein sequence ID" value="MBC8590798.1"/>
    <property type="molecule type" value="Genomic_DNA"/>
</dbReference>
<keyword evidence="2" id="KW-1185">Reference proteome</keyword>
<dbReference type="SUPFAM" id="SSF158430">
    <property type="entry name" value="Bacillus cereus metalloprotein-like"/>
    <property type="match status" value="2"/>
</dbReference>
<reference evidence="1 2" key="1">
    <citation type="submission" date="2020-08" db="EMBL/GenBank/DDBJ databases">
        <title>Genome public.</title>
        <authorList>
            <person name="Liu C."/>
            <person name="Sun Q."/>
        </authorList>
    </citation>
    <scope>NUCLEOTIDE SEQUENCE [LARGE SCALE GENOMIC DNA]</scope>
    <source>
        <strain evidence="1 2">NSJ-26</strain>
    </source>
</reference>
<dbReference type="Pfam" id="PF11155">
    <property type="entry name" value="DUF2935"/>
    <property type="match status" value="2"/>
</dbReference>
<dbReference type="InterPro" id="IPR021328">
    <property type="entry name" value="CotB-like"/>
</dbReference>
<dbReference type="Gene3D" id="1.20.1260.120">
    <property type="entry name" value="Protein of unknown function DUF2935"/>
    <property type="match status" value="1"/>
</dbReference>